<dbReference type="GO" id="GO:0016747">
    <property type="term" value="F:acyltransferase activity, transferring groups other than amino-acyl groups"/>
    <property type="evidence" value="ECO:0007669"/>
    <property type="project" value="InterPro"/>
</dbReference>
<protein>
    <recommendedName>
        <fullName evidence="4 10">Phosphate propanoyltransferase</fullName>
        <ecNumber evidence="3 10">2.3.1.222</ecNumber>
    </recommendedName>
</protein>
<comment type="catalytic activity">
    <reaction evidence="9 10">
        <text>propanoyl-CoA + phosphate = propanoyl phosphate + CoA</text>
        <dbReference type="Rhea" id="RHEA:28046"/>
        <dbReference type="ChEBI" id="CHEBI:43474"/>
        <dbReference type="ChEBI" id="CHEBI:57287"/>
        <dbReference type="ChEBI" id="CHEBI:57392"/>
        <dbReference type="ChEBI" id="CHEBI:58933"/>
        <dbReference type="EC" id="2.3.1.222"/>
    </reaction>
</comment>
<dbReference type="NCBIfam" id="NF011652">
    <property type="entry name" value="PRK15070.1"/>
    <property type="match status" value="1"/>
</dbReference>
<comment type="cofactor">
    <cofactor evidence="1">
        <name>Zn(2+)</name>
        <dbReference type="ChEBI" id="CHEBI:29105"/>
    </cofactor>
</comment>
<evidence type="ECO:0000256" key="4">
    <source>
        <dbReference type="ARBA" id="ARBA00020837"/>
    </source>
</evidence>
<keyword evidence="5 10" id="KW-0808">Transferase</keyword>
<evidence type="ECO:0000256" key="3">
    <source>
        <dbReference type="ARBA" id="ARBA00012206"/>
    </source>
</evidence>
<dbReference type="STRING" id="29341.RSJ17_18875"/>
<dbReference type="EC" id="2.3.1.222" evidence="3 10"/>
<name>A0A0C1U4N6_9CLOT</name>
<comment type="similarity">
    <text evidence="2 10">Belongs to the PduL family.</text>
</comment>
<dbReference type="OrthoDB" id="9784365at2"/>
<dbReference type="GO" id="GO:0046872">
    <property type="term" value="F:metal ion binding"/>
    <property type="evidence" value="ECO:0007669"/>
    <property type="project" value="UniProtKB-KW"/>
</dbReference>
<dbReference type="AlphaFoldDB" id="A0A0C1U4N6"/>
<organism evidence="11 12">
    <name type="scientific">Clostridium argentinense CDC 2741</name>
    <dbReference type="NCBI Taxonomy" id="1418104"/>
    <lineage>
        <taxon>Bacteria</taxon>
        <taxon>Bacillati</taxon>
        <taxon>Bacillota</taxon>
        <taxon>Clostridia</taxon>
        <taxon>Eubacteriales</taxon>
        <taxon>Clostridiaceae</taxon>
        <taxon>Clostridium</taxon>
    </lineage>
</organism>
<reference evidence="11 12" key="1">
    <citation type="journal article" date="2015" name="Infect. Genet. Evol.">
        <title>Genomic sequences of six botulinum neurotoxin-producing strains representing three clostridial species illustrate the mobility and diversity of botulinum neurotoxin genes.</title>
        <authorList>
            <person name="Smith T.J."/>
            <person name="Hill K.K."/>
            <person name="Xie G."/>
            <person name="Foley B.T."/>
            <person name="Williamson C.H."/>
            <person name="Foster J.T."/>
            <person name="Johnson S.L."/>
            <person name="Chertkov O."/>
            <person name="Teshima H."/>
            <person name="Gibbons H.S."/>
            <person name="Johnsky L.A."/>
            <person name="Karavis M.A."/>
            <person name="Smith L.A."/>
        </authorList>
    </citation>
    <scope>NUCLEOTIDE SEQUENCE [LARGE SCALE GENOMIC DNA]</scope>
    <source>
        <strain evidence="11 12">CDC 2741</strain>
    </source>
</reference>
<dbReference type="PIRSF" id="PIRSF010130">
    <property type="entry name" value="PduL"/>
    <property type="match status" value="1"/>
</dbReference>
<evidence type="ECO:0000256" key="8">
    <source>
        <dbReference type="ARBA" id="ARBA00023315"/>
    </source>
</evidence>
<proteinExistence type="inferred from homology"/>
<dbReference type="PANTHER" id="PTHR39453">
    <property type="entry name" value="PHOSPHATE PROPANOYLTRANSFERASE"/>
    <property type="match status" value="1"/>
</dbReference>
<evidence type="ECO:0000256" key="9">
    <source>
        <dbReference type="ARBA" id="ARBA00047589"/>
    </source>
</evidence>
<evidence type="ECO:0000256" key="7">
    <source>
        <dbReference type="ARBA" id="ARBA00022833"/>
    </source>
</evidence>
<comment type="function">
    <text evidence="10">Involved in 1,2-propanediol (1,2-PD) degradation by catalyzing the conversion of propanoyl-CoA to propanoyl-phosphate.</text>
</comment>
<keyword evidence="6" id="KW-0479">Metal-binding</keyword>
<dbReference type="GO" id="GO:0051144">
    <property type="term" value="P:1,2-propanediol catabolic process"/>
    <property type="evidence" value="ECO:0007669"/>
    <property type="project" value="UniProtKB-UniPathway"/>
</dbReference>
<dbReference type="Pfam" id="PF06130">
    <property type="entry name" value="PTAC"/>
    <property type="match status" value="1"/>
</dbReference>
<evidence type="ECO:0000256" key="6">
    <source>
        <dbReference type="ARBA" id="ARBA00022723"/>
    </source>
</evidence>
<sequence>MENCEEILRVLLEAIKSNEANNGVQKNSSEIPVGISNRHVHLSQKDLESLFGKDYELTKLKDLSQPGQYACKEVVTICGPKGAIEKVRILGPVRSKTQVEVLAGDCVKLGVASHVKLSGDLNGTPGITVIGPKGSVQIEEGLMVAQRHIHMTLEDARNLGVHDGEIVSIKFEDLRGGVYSNVAIRANNSSQLECHLDIEEANAMGINSKSKVTIVK</sequence>
<comment type="caution">
    <text evidence="11">The sequence shown here is derived from an EMBL/GenBank/DDBJ whole genome shotgun (WGS) entry which is preliminary data.</text>
</comment>
<dbReference type="InterPro" id="IPR008300">
    <property type="entry name" value="PTAC"/>
</dbReference>
<evidence type="ECO:0000313" key="11">
    <source>
        <dbReference type="EMBL" id="KIE46588.1"/>
    </source>
</evidence>
<dbReference type="Proteomes" id="UP000031366">
    <property type="component" value="Unassembled WGS sequence"/>
</dbReference>
<keyword evidence="8 10" id="KW-0012">Acyltransferase</keyword>
<keyword evidence="12" id="KW-1185">Reference proteome</keyword>
<evidence type="ECO:0000313" key="12">
    <source>
        <dbReference type="Proteomes" id="UP000031366"/>
    </source>
</evidence>
<comment type="pathway">
    <text evidence="10">Polyol metabolism; 1,2-propanediol degradation.</text>
</comment>
<keyword evidence="7" id="KW-0862">Zinc</keyword>
<accession>A0A0C1U4N6</accession>
<dbReference type="PANTHER" id="PTHR39453:SF1">
    <property type="entry name" value="PHOSPHATE PROPANOYLTRANSFERASE"/>
    <property type="match status" value="1"/>
</dbReference>
<evidence type="ECO:0000256" key="2">
    <source>
        <dbReference type="ARBA" id="ARBA00007342"/>
    </source>
</evidence>
<dbReference type="RefSeq" id="WP_039633168.1">
    <property type="nucleotide sequence ID" value="NZ_AYSO01000016.1"/>
</dbReference>
<dbReference type="EMBL" id="AYSO01000016">
    <property type="protein sequence ID" value="KIE46588.1"/>
    <property type="molecule type" value="Genomic_DNA"/>
</dbReference>
<evidence type="ECO:0000256" key="1">
    <source>
        <dbReference type="ARBA" id="ARBA00001947"/>
    </source>
</evidence>
<dbReference type="UniPathway" id="UPA00621"/>
<evidence type="ECO:0000256" key="5">
    <source>
        <dbReference type="ARBA" id="ARBA00022679"/>
    </source>
</evidence>
<evidence type="ECO:0000256" key="10">
    <source>
        <dbReference type="PIRNR" id="PIRNR010130"/>
    </source>
</evidence>
<gene>
    <name evidence="11" type="ORF">U732_3411</name>
</gene>